<dbReference type="HOGENOM" id="CLU_794237_0_0_7"/>
<dbReference type="OrthoDB" id="8452205at2"/>
<keyword evidence="2" id="KW-1185">Reference proteome</keyword>
<proteinExistence type="predicted"/>
<dbReference type="Proteomes" id="UP000002139">
    <property type="component" value="Chromosome"/>
</dbReference>
<dbReference type="eggNOG" id="ENOG5033M97">
    <property type="taxonomic scope" value="Bacteria"/>
</dbReference>
<dbReference type="AlphaFoldDB" id="A9FBQ7"/>
<reference evidence="1 2" key="1">
    <citation type="journal article" date="2007" name="Nat. Biotechnol.">
        <title>Complete genome sequence of the myxobacterium Sorangium cellulosum.</title>
        <authorList>
            <person name="Schneiker S."/>
            <person name="Perlova O."/>
            <person name="Kaiser O."/>
            <person name="Gerth K."/>
            <person name="Alici A."/>
            <person name="Altmeyer M.O."/>
            <person name="Bartels D."/>
            <person name="Bekel T."/>
            <person name="Beyer S."/>
            <person name="Bode E."/>
            <person name="Bode H.B."/>
            <person name="Bolten C.J."/>
            <person name="Choudhuri J.V."/>
            <person name="Doss S."/>
            <person name="Elnakady Y.A."/>
            <person name="Frank B."/>
            <person name="Gaigalat L."/>
            <person name="Goesmann A."/>
            <person name="Groeger C."/>
            <person name="Gross F."/>
            <person name="Jelsbak L."/>
            <person name="Jelsbak L."/>
            <person name="Kalinowski J."/>
            <person name="Kegler C."/>
            <person name="Knauber T."/>
            <person name="Konietzny S."/>
            <person name="Kopp M."/>
            <person name="Krause L."/>
            <person name="Krug D."/>
            <person name="Linke B."/>
            <person name="Mahmud T."/>
            <person name="Martinez-Arias R."/>
            <person name="McHardy A.C."/>
            <person name="Merai M."/>
            <person name="Meyer F."/>
            <person name="Mormann S."/>
            <person name="Munoz-Dorado J."/>
            <person name="Perez J."/>
            <person name="Pradella S."/>
            <person name="Rachid S."/>
            <person name="Raddatz G."/>
            <person name="Rosenau F."/>
            <person name="Rueckert C."/>
            <person name="Sasse F."/>
            <person name="Scharfe M."/>
            <person name="Schuster S.C."/>
            <person name="Suen G."/>
            <person name="Treuner-Lange A."/>
            <person name="Velicer G.J."/>
            <person name="Vorholter F.-J."/>
            <person name="Weissman K.J."/>
            <person name="Welch R.D."/>
            <person name="Wenzel S.C."/>
            <person name="Whitworth D.E."/>
            <person name="Wilhelm S."/>
            <person name="Wittmann C."/>
            <person name="Bloecker H."/>
            <person name="Puehler A."/>
            <person name="Mueller R."/>
        </authorList>
    </citation>
    <scope>NUCLEOTIDE SEQUENCE [LARGE SCALE GENOMIC DNA]</scope>
    <source>
        <strain evidence="2">So ce56</strain>
    </source>
</reference>
<dbReference type="EMBL" id="AM746676">
    <property type="protein sequence ID" value="CAN98040.1"/>
    <property type="molecule type" value="Genomic_DNA"/>
</dbReference>
<dbReference type="KEGG" id="scl:sce7870"/>
<gene>
    <name evidence="1" type="ordered locus">sce7870</name>
</gene>
<evidence type="ECO:0000313" key="2">
    <source>
        <dbReference type="Proteomes" id="UP000002139"/>
    </source>
</evidence>
<dbReference type="RefSeq" id="WP_012240479.1">
    <property type="nucleotide sequence ID" value="NC_010162.1"/>
</dbReference>
<organism evidence="1 2">
    <name type="scientific">Sorangium cellulosum (strain So ce56)</name>
    <name type="common">Polyangium cellulosum (strain So ce56)</name>
    <dbReference type="NCBI Taxonomy" id="448385"/>
    <lineage>
        <taxon>Bacteria</taxon>
        <taxon>Pseudomonadati</taxon>
        <taxon>Myxococcota</taxon>
        <taxon>Polyangia</taxon>
        <taxon>Polyangiales</taxon>
        <taxon>Polyangiaceae</taxon>
        <taxon>Sorangium</taxon>
    </lineage>
</organism>
<evidence type="ECO:0000313" key="1">
    <source>
        <dbReference type="EMBL" id="CAN98040.1"/>
    </source>
</evidence>
<sequence length="345" mass="38476">MILSADALAVPTRTTQSDVFEAYVDRLLGWQNVASSRLVTTVISERTAEVLLAAGLYPFGPHLRQMIESCGLEEISVNDILRVANDLLGRGVYIEDDWGISDVSWISVTSVPDLTADCCVPDLRRDIERLLALMTLLGRIAPDVFAASVLIVAQQCSSVAHVTSMIDIVEPKAVNDGRVACFAYPVPMSACVCVGFDVVSAAQHLDNVRLWCAVETVEEADMIIRLAYLKEAFVVDKSVQWTGVPHFRIRQQFLDSCGRYGFMREPSRVKRLLSALVDLLLSRNESRGHALRTGAGGNDPPRLRGKDRAWRHDVDYEFHLHIWRMESGVIEFACLVTHNDFYIPE</sequence>
<name>A9FBQ7_SORC5</name>
<protein>
    <submittedName>
        <fullName evidence="1">Uncharacterized protein</fullName>
    </submittedName>
</protein>
<accession>A9FBQ7</accession>